<dbReference type="Proteomes" id="UP000218288">
    <property type="component" value="Chromosome"/>
</dbReference>
<proteinExistence type="predicted"/>
<keyword evidence="1" id="KW-0472">Membrane</keyword>
<evidence type="ECO:0000313" key="3">
    <source>
        <dbReference type="Proteomes" id="UP000218288"/>
    </source>
</evidence>
<dbReference type="AlphaFoldDB" id="A0A169R4Y7"/>
<reference evidence="2 3" key="1">
    <citation type="journal article" date="2016" name="Genome Announc.">
        <title>Complete Genome Sequence of Methylobacterium populi P-1M, Isolated from Pink-Pigmented Household Biofilm.</title>
        <authorList>
            <person name="Morohoshi T."/>
            <person name="Ikeda T."/>
        </authorList>
    </citation>
    <scope>NUCLEOTIDE SEQUENCE [LARGE SCALE GENOMIC DNA]</scope>
    <source>
        <strain evidence="2 3">P-1M</strain>
    </source>
</reference>
<dbReference type="EMBL" id="AP014809">
    <property type="protein sequence ID" value="BAU91542.1"/>
    <property type="molecule type" value="Genomic_DNA"/>
</dbReference>
<keyword evidence="1" id="KW-1133">Transmembrane helix</keyword>
<sequence length="45" mass="4473">MAATDTQHRIGQDVNTVDQLSSVVILGLAVAGGAAAIVLSLLLIG</sequence>
<name>A0A169R4Y7_9HYPH</name>
<keyword evidence="1" id="KW-0812">Transmembrane</keyword>
<protein>
    <submittedName>
        <fullName evidence="2">Uncharacterized protein</fullName>
    </submittedName>
</protein>
<evidence type="ECO:0000256" key="1">
    <source>
        <dbReference type="SAM" id="Phobius"/>
    </source>
</evidence>
<gene>
    <name evidence="2" type="ORF">MPPM_2937</name>
</gene>
<accession>A0A169R4Y7</accession>
<evidence type="ECO:0000313" key="2">
    <source>
        <dbReference type="EMBL" id="BAU91542.1"/>
    </source>
</evidence>
<dbReference type="RefSeq" id="WP_017485919.1">
    <property type="nucleotide sequence ID" value="NZ_AP014809.1"/>
</dbReference>
<organism evidence="2 3">
    <name type="scientific">Methylorubrum populi</name>
    <dbReference type="NCBI Taxonomy" id="223967"/>
    <lineage>
        <taxon>Bacteria</taxon>
        <taxon>Pseudomonadati</taxon>
        <taxon>Pseudomonadota</taxon>
        <taxon>Alphaproteobacteria</taxon>
        <taxon>Hyphomicrobiales</taxon>
        <taxon>Methylobacteriaceae</taxon>
        <taxon>Methylorubrum</taxon>
    </lineage>
</organism>
<feature type="transmembrane region" description="Helical" evidence="1">
    <location>
        <begin position="20"/>
        <end position="44"/>
    </location>
</feature>